<evidence type="ECO:0000313" key="1">
    <source>
        <dbReference type="EMBL" id="KAK9914454.1"/>
    </source>
</evidence>
<dbReference type="EMBL" id="JBEDUW010000007">
    <property type="protein sequence ID" value="KAK9914454.1"/>
    <property type="molecule type" value="Genomic_DNA"/>
</dbReference>
<evidence type="ECO:0000313" key="2">
    <source>
        <dbReference type="Proteomes" id="UP001457282"/>
    </source>
</evidence>
<accession>A0AAW1W1R2</accession>
<comment type="caution">
    <text evidence="1">The sequence shown here is derived from an EMBL/GenBank/DDBJ whole genome shotgun (WGS) entry which is preliminary data.</text>
</comment>
<protein>
    <submittedName>
        <fullName evidence="1">Uncharacterized protein</fullName>
    </submittedName>
</protein>
<reference evidence="1 2" key="1">
    <citation type="journal article" date="2023" name="G3 (Bethesda)">
        <title>A chromosome-length genome assembly and annotation of blackberry (Rubus argutus, cv. 'Hillquist').</title>
        <authorList>
            <person name="Bruna T."/>
            <person name="Aryal R."/>
            <person name="Dudchenko O."/>
            <person name="Sargent D.J."/>
            <person name="Mead D."/>
            <person name="Buti M."/>
            <person name="Cavallini A."/>
            <person name="Hytonen T."/>
            <person name="Andres J."/>
            <person name="Pham M."/>
            <person name="Weisz D."/>
            <person name="Mascagni F."/>
            <person name="Usai G."/>
            <person name="Natali L."/>
            <person name="Bassil N."/>
            <person name="Fernandez G.E."/>
            <person name="Lomsadze A."/>
            <person name="Armour M."/>
            <person name="Olukolu B."/>
            <person name="Poorten T."/>
            <person name="Britton C."/>
            <person name="Davik J."/>
            <person name="Ashrafi H."/>
            <person name="Aiden E.L."/>
            <person name="Borodovsky M."/>
            <person name="Worthington M."/>
        </authorList>
    </citation>
    <scope>NUCLEOTIDE SEQUENCE [LARGE SCALE GENOMIC DNA]</scope>
    <source>
        <strain evidence="1">PI 553951</strain>
    </source>
</reference>
<dbReference type="Proteomes" id="UP001457282">
    <property type="component" value="Unassembled WGS sequence"/>
</dbReference>
<proteinExistence type="predicted"/>
<gene>
    <name evidence="1" type="ORF">M0R45_038234</name>
</gene>
<keyword evidence="2" id="KW-1185">Reference proteome</keyword>
<sequence>MDLGKHRVCVIPQMVLMRMRSINTIAPSPTSTHHPSPINTTLTFSSSKPRNNATNNTTIPGPTAICFRPPAYTNCLNVPSAQIPCTHQSISATTDTLCVPPVKQGCTIAAPLVGRSLEILGV</sequence>
<organism evidence="1 2">
    <name type="scientific">Rubus argutus</name>
    <name type="common">Southern blackberry</name>
    <dbReference type="NCBI Taxonomy" id="59490"/>
    <lineage>
        <taxon>Eukaryota</taxon>
        <taxon>Viridiplantae</taxon>
        <taxon>Streptophyta</taxon>
        <taxon>Embryophyta</taxon>
        <taxon>Tracheophyta</taxon>
        <taxon>Spermatophyta</taxon>
        <taxon>Magnoliopsida</taxon>
        <taxon>eudicotyledons</taxon>
        <taxon>Gunneridae</taxon>
        <taxon>Pentapetalae</taxon>
        <taxon>rosids</taxon>
        <taxon>fabids</taxon>
        <taxon>Rosales</taxon>
        <taxon>Rosaceae</taxon>
        <taxon>Rosoideae</taxon>
        <taxon>Rosoideae incertae sedis</taxon>
        <taxon>Rubus</taxon>
    </lineage>
</organism>
<name>A0AAW1W1R2_RUBAR</name>
<dbReference type="AlphaFoldDB" id="A0AAW1W1R2"/>